<proteinExistence type="predicted"/>
<dbReference type="EMBL" id="BGZK01001912">
    <property type="protein sequence ID" value="GBP88182.1"/>
    <property type="molecule type" value="Genomic_DNA"/>
</dbReference>
<gene>
    <name evidence="1" type="ORF">EVAR_99086_1</name>
</gene>
<dbReference type="AlphaFoldDB" id="A0A4C1ZLI5"/>
<evidence type="ECO:0000313" key="2">
    <source>
        <dbReference type="Proteomes" id="UP000299102"/>
    </source>
</evidence>
<dbReference type="Proteomes" id="UP000299102">
    <property type="component" value="Unassembled WGS sequence"/>
</dbReference>
<comment type="caution">
    <text evidence="1">The sequence shown here is derived from an EMBL/GenBank/DDBJ whole genome shotgun (WGS) entry which is preliminary data.</text>
</comment>
<keyword evidence="2" id="KW-1185">Reference proteome</keyword>
<organism evidence="1 2">
    <name type="scientific">Eumeta variegata</name>
    <name type="common">Bagworm moth</name>
    <name type="synonym">Eumeta japonica</name>
    <dbReference type="NCBI Taxonomy" id="151549"/>
    <lineage>
        <taxon>Eukaryota</taxon>
        <taxon>Metazoa</taxon>
        <taxon>Ecdysozoa</taxon>
        <taxon>Arthropoda</taxon>
        <taxon>Hexapoda</taxon>
        <taxon>Insecta</taxon>
        <taxon>Pterygota</taxon>
        <taxon>Neoptera</taxon>
        <taxon>Endopterygota</taxon>
        <taxon>Lepidoptera</taxon>
        <taxon>Glossata</taxon>
        <taxon>Ditrysia</taxon>
        <taxon>Tineoidea</taxon>
        <taxon>Psychidae</taxon>
        <taxon>Oiketicinae</taxon>
        <taxon>Eumeta</taxon>
    </lineage>
</organism>
<protein>
    <submittedName>
        <fullName evidence="1">Uncharacterized protein</fullName>
    </submittedName>
</protein>
<accession>A0A4C1ZLI5</accession>
<evidence type="ECO:0000313" key="1">
    <source>
        <dbReference type="EMBL" id="GBP88182.1"/>
    </source>
</evidence>
<reference evidence="1 2" key="1">
    <citation type="journal article" date="2019" name="Commun. Biol.">
        <title>The bagworm genome reveals a unique fibroin gene that provides high tensile strength.</title>
        <authorList>
            <person name="Kono N."/>
            <person name="Nakamura H."/>
            <person name="Ohtoshi R."/>
            <person name="Tomita M."/>
            <person name="Numata K."/>
            <person name="Arakawa K."/>
        </authorList>
    </citation>
    <scope>NUCLEOTIDE SEQUENCE [LARGE SCALE GENOMIC DNA]</scope>
</reference>
<sequence length="124" mass="13952">MDLATATLELPLANVAIIRTPDYRVFMNVCHRIYQRGTRVPPHEPRPRSLTLLDEELVFAEIHRDPMTRLAHRLELKKSFQLAKSVGRGARGVTRDTDITCPLVCAPRAPRLPAGPAPRPRVDV</sequence>
<name>A0A4C1ZLI5_EUMVA</name>